<organism evidence="7 8">
    <name type="scientific">Paenibacillus faecis</name>
    <dbReference type="NCBI Taxonomy" id="862114"/>
    <lineage>
        <taxon>Bacteria</taxon>
        <taxon>Bacillati</taxon>
        <taxon>Bacillota</taxon>
        <taxon>Bacilli</taxon>
        <taxon>Bacillales</taxon>
        <taxon>Paenibacillaceae</taxon>
        <taxon>Paenibacillus</taxon>
    </lineage>
</organism>
<dbReference type="SMART" id="SM00448">
    <property type="entry name" value="REC"/>
    <property type="match status" value="1"/>
</dbReference>
<gene>
    <name evidence="7" type="ORF">FRY98_27460</name>
</gene>
<feature type="modified residue" description="4-aspartylphosphate" evidence="4">
    <location>
        <position position="58"/>
    </location>
</feature>
<dbReference type="SUPFAM" id="SSF52172">
    <property type="entry name" value="CheY-like"/>
    <property type="match status" value="1"/>
</dbReference>
<dbReference type="InterPro" id="IPR011006">
    <property type="entry name" value="CheY-like_superfamily"/>
</dbReference>
<dbReference type="PROSITE" id="PS50110">
    <property type="entry name" value="RESPONSE_REGULATORY"/>
    <property type="match status" value="1"/>
</dbReference>
<dbReference type="SUPFAM" id="SSF46689">
    <property type="entry name" value="Homeodomain-like"/>
    <property type="match status" value="2"/>
</dbReference>
<evidence type="ECO:0000313" key="7">
    <source>
        <dbReference type="EMBL" id="TYA10318.1"/>
    </source>
</evidence>
<accession>A0A5D0CK83</accession>
<dbReference type="GO" id="GO:0000160">
    <property type="term" value="P:phosphorelay signal transduction system"/>
    <property type="evidence" value="ECO:0007669"/>
    <property type="project" value="InterPro"/>
</dbReference>
<proteinExistence type="predicted"/>
<dbReference type="Gene3D" id="1.10.10.60">
    <property type="entry name" value="Homeodomain-like"/>
    <property type="match status" value="2"/>
</dbReference>
<keyword evidence="1" id="KW-0805">Transcription regulation</keyword>
<dbReference type="Pfam" id="PF00072">
    <property type="entry name" value="Response_reg"/>
    <property type="match status" value="1"/>
</dbReference>
<dbReference type="InterPro" id="IPR001789">
    <property type="entry name" value="Sig_transdc_resp-reg_receiver"/>
</dbReference>
<dbReference type="EMBL" id="VSDO01000006">
    <property type="protein sequence ID" value="TYA10318.1"/>
    <property type="molecule type" value="Genomic_DNA"/>
</dbReference>
<dbReference type="PROSITE" id="PS00041">
    <property type="entry name" value="HTH_ARAC_FAMILY_1"/>
    <property type="match status" value="1"/>
</dbReference>
<keyword evidence="8" id="KW-1185">Reference proteome</keyword>
<keyword evidence="3" id="KW-0804">Transcription</keyword>
<dbReference type="PANTHER" id="PTHR43280:SF10">
    <property type="entry name" value="REGULATORY PROTEIN POCR"/>
    <property type="match status" value="1"/>
</dbReference>
<dbReference type="OrthoDB" id="2666291at2"/>
<reference evidence="7 8" key="1">
    <citation type="submission" date="2019-08" db="EMBL/GenBank/DDBJ databases">
        <title>Genome sequencing of Paenibacillus faecis DSM 23593(T).</title>
        <authorList>
            <person name="Kook J.-K."/>
            <person name="Park S.-N."/>
            <person name="Lim Y.K."/>
        </authorList>
    </citation>
    <scope>NUCLEOTIDE SEQUENCE [LARGE SCALE GENOMIC DNA]</scope>
    <source>
        <strain evidence="7 8">DSM 23593</strain>
    </source>
</reference>
<evidence type="ECO:0000259" key="6">
    <source>
        <dbReference type="PROSITE" id="PS50110"/>
    </source>
</evidence>
<evidence type="ECO:0000259" key="5">
    <source>
        <dbReference type="PROSITE" id="PS01124"/>
    </source>
</evidence>
<dbReference type="GO" id="GO:0043565">
    <property type="term" value="F:sequence-specific DNA binding"/>
    <property type="evidence" value="ECO:0007669"/>
    <property type="project" value="InterPro"/>
</dbReference>
<dbReference type="CDD" id="cd17536">
    <property type="entry name" value="REC_YesN-like"/>
    <property type="match status" value="1"/>
</dbReference>
<evidence type="ECO:0000256" key="4">
    <source>
        <dbReference type="PROSITE-ProRule" id="PRU00169"/>
    </source>
</evidence>
<feature type="domain" description="HTH araC/xylS-type" evidence="5">
    <location>
        <begin position="428"/>
        <end position="526"/>
    </location>
</feature>
<dbReference type="InterPro" id="IPR041522">
    <property type="entry name" value="CdaR_GGDEF"/>
</dbReference>
<evidence type="ECO:0000256" key="2">
    <source>
        <dbReference type="ARBA" id="ARBA00023125"/>
    </source>
</evidence>
<name>A0A5D0CK83_9BACL</name>
<dbReference type="Pfam" id="PF17853">
    <property type="entry name" value="GGDEF_2"/>
    <property type="match status" value="1"/>
</dbReference>
<feature type="domain" description="Response regulatory" evidence="6">
    <location>
        <begin position="4"/>
        <end position="123"/>
    </location>
</feature>
<dbReference type="InterPro" id="IPR018062">
    <property type="entry name" value="HTH_AraC-typ_CS"/>
</dbReference>
<keyword evidence="2" id="KW-0238">DNA-binding</keyword>
<dbReference type="SMART" id="SM00342">
    <property type="entry name" value="HTH_ARAC"/>
    <property type="match status" value="1"/>
</dbReference>
<dbReference type="Proteomes" id="UP000325218">
    <property type="component" value="Unassembled WGS sequence"/>
</dbReference>
<protein>
    <submittedName>
        <fullName evidence="7">Response regulator</fullName>
    </submittedName>
</protein>
<evidence type="ECO:0000313" key="8">
    <source>
        <dbReference type="Proteomes" id="UP000325218"/>
    </source>
</evidence>
<dbReference type="Gene3D" id="3.40.50.2300">
    <property type="match status" value="1"/>
</dbReference>
<sequence length="529" mass="61680">MDINVLLVDDEAVDLEWLRRRIAGSGLPFPLRVVGTANSGFNALKILEQERVDIILSDIRMPIMSGMEFARRAKEMNALAKIVFISGHEDFEYARKAIQLGASGYLLKPVEDRELYEMLHSLCEAVEREREQNRSASAVWSAVGEELLLRWLNDLASGSVESHVLENLRPLLRFGTVAALAEIDDVEWKTSQLDDKERHDQIYRLTSFIRNYVEDNMLGTFFRSEQTRCLILSSIPEGEFTEQLNGLLAAVNAHFPLTVTVGVGKSARDEVQLRESYRQAEAALRIKWLLGKNRVIAWNVVEWTPDGEPQPLPNVDGILDNMLRAILDYDLVAVDDCLEEVFDRRHASLTRKNEVYDLILRLTTKLHSDLRQMGENLYAILKWDAHQPVILFQFETVQDIKSWLRRRFYELSELLYVKKQRQKRKLIEEIVQYVERHIEQKITLKEVAAHFDFTPNYLGFLFKEETGTHFSDFLNERRMGRTCELLNDPTLRIYEIAERMGYKNIIYFNRQFKQIMQMTPGEYRKKNRI</sequence>
<dbReference type="RefSeq" id="WP_148457886.1">
    <property type="nucleotide sequence ID" value="NZ_VSDO01000006.1"/>
</dbReference>
<evidence type="ECO:0000256" key="1">
    <source>
        <dbReference type="ARBA" id="ARBA00023015"/>
    </source>
</evidence>
<dbReference type="InterPro" id="IPR009057">
    <property type="entry name" value="Homeodomain-like_sf"/>
</dbReference>
<evidence type="ECO:0000256" key="3">
    <source>
        <dbReference type="ARBA" id="ARBA00023163"/>
    </source>
</evidence>
<keyword evidence="4" id="KW-0597">Phosphoprotein</keyword>
<dbReference type="PROSITE" id="PS01124">
    <property type="entry name" value="HTH_ARAC_FAMILY_2"/>
    <property type="match status" value="1"/>
</dbReference>
<dbReference type="InterPro" id="IPR018060">
    <property type="entry name" value="HTH_AraC"/>
</dbReference>
<dbReference type="PANTHER" id="PTHR43280">
    <property type="entry name" value="ARAC-FAMILY TRANSCRIPTIONAL REGULATOR"/>
    <property type="match status" value="1"/>
</dbReference>
<comment type="caution">
    <text evidence="7">The sequence shown here is derived from an EMBL/GenBank/DDBJ whole genome shotgun (WGS) entry which is preliminary data.</text>
</comment>
<dbReference type="AlphaFoldDB" id="A0A5D0CK83"/>
<dbReference type="Pfam" id="PF12833">
    <property type="entry name" value="HTH_18"/>
    <property type="match status" value="1"/>
</dbReference>
<dbReference type="GO" id="GO:0003700">
    <property type="term" value="F:DNA-binding transcription factor activity"/>
    <property type="evidence" value="ECO:0007669"/>
    <property type="project" value="InterPro"/>
</dbReference>